<protein>
    <submittedName>
        <fullName evidence="2">Uncharacterized protein</fullName>
    </submittedName>
</protein>
<dbReference type="EMBL" id="CP054139">
    <property type="protein sequence ID" value="QKJ31928.1"/>
    <property type="molecule type" value="Genomic_DNA"/>
</dbReference>
<accession>A0A7D4PVV6</accession>
<sequence>MKFQIKHLDNYVIIIISLLGVVLTILNSFFNEKTLNDTSDTAKYLIVGIVFFGALLGGILFPKIAKYVEEGTKNSKEDEKSKASGIDITAKAKEQIKALVKEVLENPDPEPFAPIDLDDFDDDELSEDEIKLQLIEEHTYELQMSISQQINKISRSGTTNLMIGLALTVLAITMLILVIYGDEAPAYLFDETTNSGIRFFIHMIPRLSIVLFIEIFSFFFLNLYKRNTDEIKYFNNERTNIESKLIALKMAVVFGNKETINKTIESLYKTDRNSTIKKSETTIEIEKMKIEKSDSENMLDKLLKLSKAFNKEEK</sequence>
<reference evidence="2 3" key="1">
    <citation type="submission" date="2020-05" db="EMBL/GenBank/DDBJ databases">
        <title>Mucilaginibacter mali sp. nov.</title>
        <authorList>
            <person name="Kim H.S."/>
            <person name="Lee K.C."/>
            <person name="Suh M.K."/>
            <person name="Kim J.-S."/>
            <person name="Han K.-I."/>
            <person name="Eom M.K."/>
            <person name="Shin Y.K."/>
            <person name="Lee J.-S."/>
        </authorList>
    </citation>
    <scope>NUCLEOTIDE SEQUENCE [LARGE SCALE GENOMIC DNA]</scope>
    <source>
        <strain evidence="2 3">G2-14</strain>
    </source>
</reference>
<evidence type="ECO:0000313" key="2">
    <source>
        <dbReference type="EMBL" id="QKJ31928.1"/>
    </source>
</evidence>
<name>A0A7D4PVV6_9SPHI</name>
<proteinExistence type="predicted"/>
<keyword evidence="1" id="KW-0472">Membrane</keyword>
<feature type="transmembrane region" description="Helical" evidence="1">
    <location>
        <begin position="12"/>
        <end position="30"/>
    </location>
</feature>
<dbReference type="Proteomes" id="UP000505355">
    <property type="component" value="Chromosome"/>
</dbReference>
<evidence type="ECO:0000313" key="3">
    <source>
        <dbReference type="Proteomes" id="UP000505355"/>
    </source>
</evidence>
<feature type="transmembrane region" description="Helical" evidence="1">
    <location>
        <begin position="42"/>
        <end position="61"/>
    </location>
</feature>
<gene>
    <name evidence="2" type="ORF">HQ865_19875</name>
</gene>
<keyword evidence="3" id="KW-1185">Reference proteome</keyword>
<feature type="transmembrane region" description="Helical" evidence="1">
    <location>
        <begin position="161"/>
        <end position="180"/>
    </location>
</feature>
<feature type="transmembrane region" description="Helical" evidence="1">
    <location>
        <begin position="200"/>
        <end position="224"/>
    </location>
</feature>
<dbReference type="KEGG" id="mmab:HQ865_19875"/>
<dbReference type="AlphaFoldDB" id="A0A7D4PVV6"/>
<evidence type="ECO:0000256" key="1">
    <source>
        <dbReference type="SAM" id="Phobius"/>
    </source>
</evidence>
<organism evidence="2 3">
    <name type="scientific">Mucilaginibacter mali</name>
    <dbReference type="NCBI Taxonomy" id="2740462"/>
    <lineage>
        <taxon>Bacteria</taxon>
        <taxon>Pseudomonadati</taxon>
        <taxon>Bacteroidota</taxon>
        <taxon>Sphingobacteriia</taxon>
        <taxon>Sphingobacteriales</taxon>
        <taxon>Sphingobacteriaceae</taxon>
        <taxon>Mucilaginibacter</taxon>
    </lineage>
</organism>
<keyword evidence="1" id="KW-0812">Transmembrane</keyword>
<dbReference type="RefSeq" id="WP_173416582.1">
    <property type="nucleotide sequence ID" value="NZ_CP054139.1"/>
</dbReference>
<keyword evidence="1" id="KW-1133">Transmembrane helix</keyword>